<dbReference type="PIRSF" id="PIRSF000451">
    <property type="entry name" value="PKS_III"/>
    <property type="match status" value="1"/>
</dbReference>
<dbReference type="OrthoDB" id="9786288at2"/>
<dbReference type="EMBL" id="QUBQ01000005">
    <property type="protein sequence ID" value="REK71376.1"/>
    <property type="molecule type" value="Genomic_DNA"/>
</dbReference>
<organism evidence="6 7">
    <name type="scientific">Paenibacillus paeoniae</name>
    <dbReference type="NCBI Taxonomy" id="2292705"/>
    <lineage>
        <taxon>Bacteria</taxon>
        <taxon>Bacillati</taxon>
        <taxon>Bacillota</taxon>
        <taxon>Bacilli</taxon>
        <taxon>Bacillales</taxon>
        <taxon>Paenibacillaceae</taxon>
        <taxon>Paenibacillus</taxon>
    </lineage>
</organism>
<accession>A0A371P7E3</accession>
<dbReference type="Gene3D" id="3.40.47.10">
    <property type="match status" value="2"/>
</dbReference>
<evidence type="ECO:0000313" key="7">
    <source>
        <dbReference type="Proteomes" id="UP000261905"/>
    </source>
</evidence>
<name>A0A371P7E3_9BACL</name>
<proteinExistence type="inferred from homology"/>
<dbReference type="GO" id="GO:0030639">
    <property type="term" value="P:polyketide biosynthetic process"/>
    <property type="evidence" value="ECO:0007669"/>
    <property type="project" value="TreeGrafter"/>
</dbReference>
<dbReference type="InterPro" id="IPR011141">
    <property type="entry name" value="Polyketide_synthase_type-III"/>
</dbReference>
<comment type="similarity">
    <text evidence="1">Belongs to the thiolase-like superfamily. Chalcone/stilbene synthases family.</text>
</comment>
<feature type="domain" description="Chalcone/stilbene synthase N-terminal" evidence="4">
    <location>
        <begin position="11"/>
        <end position="223"/>
    </location>
</feature>
<evidence type="ECO:0000256" key="3">
    <source>
        <dbReference type="PIRSR" id="PIRSR000451-1"/>
    </source>
</evidence>
<comment type="caution">
    <text evidence="6">The sequence shown here is derived from an EMBL/GenBank/DDBJ whole genome shotgun (WGS) entry which is preliminary data.</text>
</comment>
<feature type="domain" description="Chalcone/stilbene synthase C-terminal" evidence="5">
    <location>
        <begin position="241"/>
        <end position="368"/>
    </location>
</feature>
<dbReference type="RefSeq" id="WP_116048554.1">
    <property type="nucleotide sequence ID" value="NZ_QUBQ01000005.1"/>
</dbReference>
<dbReference type="Proteomes" id="UP000261905">
    <property type="component" value="Unassembled WGS sequence"/>
</dbReference>
<gene>
    <name evidence="6" type="ORF">DX130_20435</name>
</gene>
<sequence>MRMHDESMDIAILGLGTAVPPYRMDQEDTSRRLTEALSDAGYSDSSRWAKRIFRQCGVESRYTCEPNLLEPAANCRYFPSADKHTEVPSTSGRMAVYKRASVPLAAEAARKALADSGVQGNEITHLITVSCTGQFLPGLDAALMGELGLRPIVARVPLTFLGCAAGLKAVCLSKKLVAGQPYARALVVCVELCTLHIQPSSDREALYGASFFGDGASACVVGTPDENQRDVFLLGEERSVLLPGSAGEMIWEVGNHGFDLYLSPSIPRLIGEHVPTEVDFLLDGVPKPDLWAIHPGGRGIVDIMQDMFGLSDKQTSASRTILREYGNMSSATILFVLNEMKRLLREDGAGFKEGIALAFGPGVTAEMIRIAYSPSMQARNTEGWTDNATEADAYA</sequence>
<dbReference type="GO" id="GO:0016747">
    <property type="term" value="F:acyltransferase activity, transferring groups other than amino-acyl groups"/>
    <property type="evidence" value="ECO:0007669"/>
    <property type="project" value="InterPro"/>
</dbReference>
<dbReference type="Pfam" id="PF02797">
    <property type="entry name" value="Chal_sti_synt_C"/>
    <property type="match status" value="1"/>
</dbReference>
<dbReference type="InterPro" id="IPR001099">
    <property type="entry name" value="Chalcone/stilbene_synt_N"/>
</dbReference>
<dbReference type="AlphaFoldDB" id="A0A371P7E3"/>
<dbReference type="Pfam" id="PF00195">
    <property type="entry name" value="Chal_sti_synt_N"/>
    <property type="match status" value="1"/>
</dbReference>
<reference evidence="6 7" key="1">
    <citation type="submission" date="2018-08" db="EMBL/GenBank/DDBJ databases">
        <title>Paenibacillus sp. M4BSY-1, whole genome shotgun sequence.</title>
        <authorList>
            <person name="Tuo L."/>
        </authorList>
    </citation>
    <scope>NUCLEOTIDE SEQUENCE [LARGE SCALE GENOMIC DNA]</scope>
    <source>
        <strain evidence="6 7">M4BSY-1</strain>
    </source>
</reference>
<evidence type="ECO:0000256" key="2">
    <source>
        <dbReference type="ARBA" id="ARBA00022679"/>
    </source>
</evidence>
<dbReference type="PANTHER" id="PTHR11877:SF46">
    <property type="entry name" value="TYPE III POLYKETIDE SYNTHASE A"/>
    <property type="match status" value="1"/>
</dbReference>
<dbReference type="SUPFAM" id="SSF53901">
    <property type="entry name" value="Thiolase-like"/>
    <property type="match status" value="1"/>
</dbReference>
<protein>
    <submittedName>
        <fullName evidence="6">Type III polyketide synthase</fullName>
    </submittedName>
</protein>
<feature type="active site" description="Acyl-thioester intermediate" evidence="3">
    <location>
        <position position="163"/>
    </location>
</feature>
<dbReference type="InterPro" id="IPR012328">
    <property type="entry name" value="Chalcone/stilbene_synt_C"/>
</dbReference>
<keyword evidence="7" id="KW-1185">Reference proteome</keyword>
<evidence type="ECO:0000256" key="1">
    <source>
        <dbReference type="ARBA" id="ARBA00005531"/>
    </source>
</evidence>
<dbReference type="PANTHER" id="PTHR11877">
    <property type="entry name" value="HYDROXYMETHYLGLUTARYL-COA SYNTHASE"/>
    <property type="match status" value="1"/>
</dbReference>
<evidence type="ECO:0000313" key="6">
    <source>
        <dbReference type="EMBL" id="REK71376.1"/>
    </source>
</evidence>
<dbReference type="CDD" id="cd00831">
    <property type="entry name" value="CHS_like"/>
    <property type="match status" value="1"/>
</dbReference>
<keyword evidence="2" id="KW-0808">Transferase</keyword>
<evidence type="ECO:0000259" key="5">
    <source>
        <dbReference type="Pfam" id="PF02797"/>
    </source>
</evidence>
<evidence type="ECO:0000259" key="4">
    <source>
        <dbReference type="Pfam" id="PF00195"/>
    </source>
</evidence>
<dbReference type="InterPro" id="IPR016039">
    <property type="entry name" value="Thiolase-like"/>
</dbReference>